<evidence type="ECO:0000259" key="1">
    <source>
        <dbReference type="Pfam" id="PF09343"/>
    </source>
</evidence>
<feature type="domain" description="DUF2460" evidence="1">
    <location>
        <begin position="5"/>
        <end position="211"/>
    </location>
</feature>
<accession>A0A1H5U2J5</accession>
<name>A0A1H5U2J5_9HYPH</name>
<dbReference type="InterPro" id="IPR011740">
    <property type="entry name" value="DUF2460"/>
</dbReference>
<proteinExistence type="predicted"/>
<keyword evidence="3" id="KW-1185">Reference proteome</keyword>
<dbReference type="Proteomes" id="UP000236743">
    <property type="component" value="Unassembled WGS sequence"/>
</dbReference>
<evidence type="ECO:0000313" key="2">
    <source>
        <dbReference type="EMBL" id="SEF69253.1"/>
    </source>
</evidence>
<protein>
    <submittedName>
        <fullName evidence="2">TIGR02217 family protein</fullName>
    </submittedName>
</protein>
<sequence length="213" mass="23320">MTDFHEIRFPLDIARGARGGPERLTQIVTLASGREVRNSRWAHSRRRYDAGSGVRTLDALAAAVAFFEERRGRLYGFRWRDQLDWKSCPPSQKPTATDQVIGIGDGVTTTFQLCKDYGTGIATYRREITKPWSGEVLIAVDGFVQPQPGSVACDPATGLVTFANGHVPPSAAVVTAGFLFDVPVRFDIDAIEVDLSAFEAGEIPKIPIVEIMP</sequence>
<dbReference type="RefSeq" id="WP_103871173.1">
    <property type="nucleotide sequence ID" value="NZ_FNUY01000001.1"/>
</dbReference>
<dbReference type="AlphaFoldDB" id="A0A1H5U2J5"/>
<dbReference type="OrthoDB" id="1685145at2"/>
<evidence type="ECO:0000313" key="3">
    <source>
        <dbReference type="Proteomes" id="UP000236743"/>
    </source>
</evidence>
<dbReference type="Pfam" id="PF09343">
    <property type="entry name" value="DUF2460"/>
    <property type="match status" value="1"/>
</dbReference>
<reference evidence="2 3" key="1">
    <citation type="submission" date="2016-10" db="EMBL/GenBank/DDBJ databases">
        <authorList>
            <person name="de Groot N.N."/>
        </authorList>
    </citation>
    <scope>NUCLEOTIDE SEQUENCE [LARGE SCALE GENOMIC DNA]</scope>
    <source>
        <strain evidence="2 3">DSM 26656</strain>
    </source>
</reference>
<gene>
    <name evidence="2" type="ORF">SAMN04488115_101869</name>
</gene>
<dbReference type="EMBL" id="FNUY01000001">
    <property type="protein sequence ID" value="SEF69253.1"/>
    <property type="molecule type" value="Genomic_DNA"/>
</dbReference>
<organism evidence="2 3">
    <name type="scientific">Bosea lathyri</name>
    <dbReference type="NCBI Taxonomy" id="1036778"/>
    <lineage>
        <taxon>Bacteria</taxon>
        <taxon>Pseudomonadati</taxon>
        <taxon>Pseudomonadota</taxon>
        <taxon>Alphaproteobacteria</taxon>
        <taxon>Hyphomicrobiales</taxon>
        <taxon>Boseaceae</taxon>
        <taxon>Bosea</taxon>
    </lineage>
</organism>
<dbReference type="NCBIfam" id="TIGR02217">
    <property type="entry name" value="chp_TIGR02217"/>
    <property type="match status" value="1"/>
</dbReference>